<protein>
    <recommendedName>
        <fullName evidence="1">KIB1-4 beta-propeller domain-containing protein</fullName>
    </recommendedName>
</protein>
<accession>A0A9W8CEF5</accession>
<evidence type="ECO:0000313" key="2">
    <source>
        <dbReference type="EMBL" id="KAJ1254696.1"/>
    </source>
</evidence>
<comment type="caution">
    <text evidence="2">The sequence shown here is derived from an EMBL/GenBank/DDBJ whole genome shotgun (WGS) entry which is preliminary data.</text>
</comment>
<keyword evidence="3" id="KW-1185">Reference proteome</keyword>
<name>A0A9W8CEF5_9POAL</name>
<organism evidence="2 3">
    <name type="scientific">Paspalum vaginatum</name>
    <name type="common">seashore paspalum</name>
    <dbReference type="NCBI Taxonomy" id="158149"/>
    <lineage>
        <taxon>Eukaryota</taxon>
        <taxon>Viridiplantae</taxon>
        <taxon>Streptophyta</taxon>
        <taxon>Embryophyta</taxon>
        <taxon>Tracheophyta</taxon>
        <taxon>Spermatophyta</taxon>
        <taxon>Magnoliopsida</taxon>
        <taxon>Liliopsida</taxon>
        <taxon>Poales</taxon>
        <taxon>Poaceae</taxon>
        <taxon>PACMAD clade</taxon>
        <taxon>Panicoideae</taxon>
        <taxon>Andropogonodae</taxon>
        <taxon>Paspaleae</taxon>
        <taxon>Paspalinae</taxon>
        <taxon>Paspalum</taxon>
    </lineage>
</organism>
<dbReference type="EMBL" id="MU629938">
    <property type="protein sequence ID" value="KAJ1254696.1"/>
    <property type="molecule type" value="Genomic_DNA"/>
</dbReference>
<evidence type="ECO:0000259" key="1">
    <source>
        <dbReference type="Pfam" id="PF03478"/>
    </source>
</evidence>
<gene>
    <name evidence="2" type="ORF">BS78_K001800</name>
</gene>
<dbReference type="PANTHER" id="PTHR33127:SF5">
    <property type="entry name" value="TRANSMEMBRANE PROTEIN"/>
    <property type="match status" value="1"/>
</dbReference>
<reference evidence="2 3" key="1">
    <citation type="submission" date="2022-10" db="EMBL/GenBank/DDBJ databases">
        <title>WGS assembly of Paspalum vaginatum 540-79.</title>
        <authorList>
            <person name="Sun G."/>
            <person name="Wase N."/>
            <person name="Shu S."/>
            <person name="Jenkins J."/>
            <person name="Zhou B."/>
            <person name="Torres-Rodriguez J."/>
            <person name="Chen C."/>
            <person name="Sandor L."/>
            <person name="Plott C."/>
            <person name="Yoshinga Y."/>
            <person name="Daum C."/>
            <person name="Qi P."/>
            <person name="Barry K."/>
            <person name="Lipzen A."/>
            <person name="Berry L."/>
            <person name="Pedersen C."/>
            <person name="Gottilla T."/>
            <person name="Foltz A."/>
            <person name="Yu H."/>
            <person name="O'Malley R."/>
            <person name="Zhang C."/>
            <person name="Devos K."/>
            <person name="Sigmon B."/>
            <person name="Yu B."/>
            <person name="Obata T."/>
            <person name="Schmutz J."/>
            <person name="Schnable J."/>
        </authorList>
    </citation>
    <scope>NUCLEOTIDE SEQUENCE [LARGE SCALE GENOMIC DNA]</scope>
    <source>
        <strain evidence="3">cv. 540-79</strain>
    </source>
</reference>
<proteinExistence type="predicted"/>
<dbReference type="InterPro" id="IPR005174">
    <property type="entry name" value="KIB1-4_b-propeller"/>
</dbReference>
<feature type="domain" description="KIB1-4 beta-propeller" evidence="1">
    <location>
        <begin position="35"/>
        <end position="290"/>
    </location>
</feature>
<dbReference type="PANTHER" id="PTHR33127">
    <property type="entry name" value="TRANSMEMBRANE PROTEIN"/>
    <property type="match status" value="1"/>
</dbReference>
<dbReference type="AlphaFoldDB" id="A0A9W8CEF5"/>
<sequence length="632" mass="70210">MRPWLIQAKRGEALTLVDPFADNQSSGGGSFQEVNITIPEIQGKTCLGCVHDGGWLVMLDESTGECFLLSVAGAGALGCRDRAVVVPLPPLREPLEFLATCVVLGESPPDCTVVVSSSAAATGEHKKPFLLHCRPGEQGWTKLGKLHTLASCDRLIVFDDDDDDRHVAAADGVGVVRVRRRRRLRRLMPASIDDGEEETRGGGGHHYYLIGCFGYDGVPTRIGVYLLDGYSDDSDSDPRNKKLSSSSMAWRRVESIGDRAFLISGGFGFSCRATTTTQGNCVYLVWSCCDCERLYKFCLDDMTVTFYRLLPQPTHPQCRAFWSVPVAAAVEDHSPIHEPNNVVISSILPQDPDLNNNIIIETTAQEHIGTTSTLAPPWDDLPRELLDLAWSKVSSPVEHAKQDWACKMLDPLRPGEEYTLRVETFDTDEERHVFRSSKDGWAIAAPSRRPRPASPDYVFFGVNSSDSGEFVGVYTWRRRQHGDGNDGDGDSWSELEFEYPDMPFPVARNNPVLWRGKFYCLGWKGNLGVFDLRTSEAAAAAGDDPRKAWTILDKPSRSTTTWTASYAVASPEGGRGNKIFFPRYYESEDGKKEVAFYDMETKTYCPSFYGLKQPLNCLWIVPNLRVDKTLAC</sequence>
<evidence type="ECO:0000313" key="3">
    <source>
        <dbReference type="Proteomes" id="UP001164776"/>
    </source>
</evidence>
<dbReference type="Proteomes" id="UP001164776">
    <property type="component" value="Unassembled WGS sequence"/>
</dbReference>
<dbReference type="OrthoDB" id="696611at2759"/>
<dbReference type="Pfam" id="PF03478">
    <property type="entry name" value="Beta-prop_KIB1-4"/>
    <property type="match status" value="1"/>
</dbReference>